<protein>
    <submittedName>
        <fullName evidence="1">Uncharacterized protein</fullName>
    </submittedName>
</protein>
<dbReference type="HOGENOM" id="CLU_852302_0_0_11"/>
<dbReference type="EMBL" id="CM001440">
    <property type="protein sequence ID" value="EHR59194.1"/>
    <property type="molecule type" value="Genomic_DNA"/>
</dbReference>
<accession>H5XDB4</accession>
<dbReference type="AlphaFoldDB" id="H5XDB4"/>
<evidence type="ECO:0000313" key="1">
    <source>
        <dbReference type="EMBL" id="EHR59194.1"/>
    </source>
</evidence>
<dbReference type="Proteomes" id="UP000002791">
    <property type="component" value="Chromosome"/>
</dbReference>
<dbReference type="eggNOG" id="ENOG502ZNH3">
    <property type="taxonomic scope" value="Bacteria"/>
</dbReference>
<organism evidence="1 2">
    <name type="scientific">Saccharomonospora cyanea NA-134</name>
    <dbReference type="NCBI Taxonomy" id="882082"/>
    <lineage>
        <taxon>Bacteria</taxon>
        <taxon>Bacillati</taxon>
        <taxon>Actinomycetota</taxon>
        <taxon>Actinomycetes</taxon>
        <taxon>Pseudonocardiales</taxon>
        <taxon>Pseudonocardiaceae</taxon>
        <taxon>Saccharomonospora</taxon>
    </lineage>
</organism>
<dbReference type="RefSeq" id="WP_005452847.1">
    <property type="nucleotide sequence ID" value="NZ_CM001440.1"/>
</dbReference>
<evidence type="ECO:0000313" key="2">
    <source>
        <dbReference type="Proteomes" id="UP000002791"/>
    </source>
</evidence>
<reference evidence="1 2" key="1">
    <citation type="submission" date="2011-11" db="EMBL/GenBank/DDBJ databases">
        <title>The Noncontiguous Finished sequence of Saccharomonospora cyanea NA-134.</title>
        <authorList>
            <consortium name="US DOE Joint Genome Institute"/>
            <person name="Lucas S."/>
            <person name="Han J."/>
            <person name="Lapidus A."/>
            <person name="Cheng J.-F."/>
            <person name="Goodwin L."/>
            <person name="Pitluck S."/>
            <person name="Peters L."/>
            <person name="Ovchinnikova G."/>
            <person name="Lu M."/>
            <person name="Detter J.C."/>
            <person name="Han C."/>
            <person name="Tapia R."/>
            <person name="Land M."/>
            <person name="Hauser L."/>
            <person name="Kyrpides N."/>
            <person name="Ivanova N."/>
            <person name="Pagani I."/>
            <person name="Brambilla E.-M."/>
            <person name="Klenk H.-P."/>
            <person name="Woyke T."/>
        </authorList>
    </citation>
    <scope>NUCLEOTIDE SEQUENCE [LARGE SCALE GENOMIC DNA]</scope>
    <source>
        <strain evidence="1 2">NA-134</strain>
    </source>
</reference>
<dbReference type="OrthoDB" id="5191395at2"/>
<sequence length="326" mass="37075">MSEKKPKSGDITENPGWFGSGYSRSGGEMILGIHANWPAYPCAPGGGHGLFDLAQFPVGTRFFPIDDIDRCVLFCAYNYDPKKPERTKDPMSPDAFQVAIWHEDLVPLQEQGLIRGITLVSEREFEIRRRAEWGWPKRRLFMKLEDGTLEEMVLPPLPPAPEEDFLYGSPYIFPAFDDNESEGAITITPAGWELVTEQLAEHLELPGSMPDLKKLLDSELYDHAVREVGIAIEEELRLVVGNDDDFGQRLVGGFIKHLDEKLFAYNTLLKIYRLRLRTFFKFTRNPHAHRKITLTRPHALALTSHALELLSDIQQFHKEESGTEAV</sequence>
<proteinExistence type="predicted"/>
<gene>
    <name evidence="1" type="ORF">SaccyDRAFT_0257</name>
</gene>
<name>H5XDB4_9PSEU</name>
<keyword evidence="2" id="KW-1185">Reference proteome</keyword>